<protein>
    <submittedName>
        <fullName evidence="2">Uncharacterized protein</fullName>
    </submittedName>
</protein>
<feature type="compositionally biased region" description="Low complexity" evidence="1">
    <location>
        <begin position="446"/>
        <end position="466"/>
    </location>
</feature>
<dbReference type="HOGENOM" id="CLU_497114_0_0_1"/>
<dbReference type="EMBL" id="GL945434">
    <property type="protein sequence ID" value="EGO24766.1"/>
    <property type="molecule type" value="Genomic_DNA"/>
</dbReference>
<feature type="region of interest" description="Disordered" evidence="1">
    <location>
        <begin position="71"/>
        <end position="93"/>
    </location>
</feature>
<dbReference type="OrthoDB" id="3254613at2759"/>
<feature type="compositionally biased region" description="Low complexity" evidence="1">
    <location>
        <begin position="330"/>
        <end position="350"/>
    </location>
</feature>
<dbReference type="Proteomes" id="UP000008064">
    <property type="component" value="Unassembled WGS sequence"/>
</dbReference>
<dbReference type="GeneID" id="18819432"/>
<feature type="region of interest" description="Disordered" evidence="1">
    <location>
        <begin position="330"/>
        <end position="356"/>
    </location>
</feature>
<organism>
    <name type="scientific">Serpula lacrymans var. lacrymans (strain S7.9)</name>
    <name type="common">Dry rot fungus</name>
    <dbReference type="NCBI Taxonomy" id="578457"/>
    <lineage>
        <taxon>Eukaryota</taxon>
        <taxon>Fungi</taxon>
        <taxon>Dikarya</taxon>
        <taxon>Basidiomycota</taxon>
        <taxon>Agaricomycotina</taxon>
        <taxon>Agaricomycetes</taxon>
        <taxon>Agaricomycetidae</taxon>
        <taxon>Boletales</taxon>
        <taxon>Coniophorineae</taxon>
        <taxon>Serpulaceae</taxon>
        <taxon>Serpula</taxon>
    </lineage>
</organism>
<evidence type="ECO:0000313" key="2">
    <source>
        <dbReference type="EMBL" id="EGO24766.1"/>
    </source>
</evidence>
<dbReference type="KEGG" id="sla:SERLADRAFT_468561"/>
<sequence length="548" mass="59477">MIGRKILDRIDENLLSPKSHSKNEARTGLRIAGLRINTGHVVTSTGTLLNAPKDRITPTLSAVTYTPNTSLTFGRPNPTTVLNSPMSESSGASVRRQQRYSRAEKALANTLQQCKPEPSPQDLQIRALEQATALLSVHAHDAQERATRLRNVLSDKEIDPENYIAYQRERWMEERRQFAATSEVKELSQHLASLKVHKDDRDLGESGQVGVRILGKTVDSEAKRHANLARFFELSPTRTTFGTGHKDTLMPAMQSSRRMTMSDVSPLRLRPTSVVTPIQKFARAHARSISLGSKPPVPTRSAKRPAVGGTNRGSLTMVAEDVVASNVVDSSVTSTPPLSPTSNAPSSSSTIVTQPSENGGVATIYAPVMPRSTAEILSDLRDEVEIPSYAMSLLEDFDLIHDDIRLPPVSLTKQRAFPPRSLLLSPPGLADTPAPSEESDTGPYTSFALPSPASSPSPSSRNNLPFQTPPQQRQHSLMSPDYSNMSGSSTPSTPGTPKLRHGSPSRNPLLSLIHGRKDMGGGSPASSRSHVDGSSLGSRRRFGFFSRK</sequence>
<feature type="compositionally biased region" description="Low complexity" evidence="1">
    <location>
        <begin position="486"/>
        <end position="497"/>
    </location>
</feature>
<feature type="region of interest" description="Disordered" evidence="1">
    <location>
        <begin position="419"/>
        <end position="548"/>
    </location>
</feature>
<evidence type="ECO:0000256" key="1">
    <source>
        <dbReference type="SAM" id="MobiDB-lite"/>
    </source>
</evidence>
<reference evidence="2" key="1">
    <citation type="submission" date="2011-04" db="EMBL/GenBank/DDBJ databases">
        <title>Evolution of plant cell wall degrading machinery underlies the functional diversity of forest fungi.</title>
        <authorList>
            <consortium name="US DOE Joint Genome Institute (JGI-PGF)"/>
            <person name="Eastwood D.C."/>
            <person name="Floudas D."/>
            <person name="Binder M."/>
            <person name="Majcherczyk A."/>
            <person name="Schneider P."/>
            <person name="Aerts A."/>
            <person name="Asiegbu F.O."/>
            <person name="Baker S.E."/>
            <person name="Barry K."/>
            <person name="Bendiksby M."/>
            <person name="Blumentritt M."/>
            <person name="Coutinho P.M."/>
            <person name="Cullen D."/>
            <person name="Cullen D."/>
            <person name="Gathman A."/>
            <person name="Goodell B."/>
            <person name="Henrissat B."/>
            <person name="Ihrmark K."/>
            <person name="Kauserud H."/>
            <person name="Kohler A."/>
            <person name="LaButti K."/>
            <person name="Lapidus A."/>
            <person name="Lavin J.L."/>
            <person name="Lee Y.-H."/>
            <person name="Lindquist E."/>
            <person name="Lilly W."/>
            <person name="Lucas S."/>
            <person name="Morin E."/>
            <person name="Murat C."/>
            <person name="Oguiza J.A."/>
            <person name="Park J."/>
            <person name="Pisabarro A.G."/>
            <person name="Riley R."/>
            <person name="Rosling A."/>
            <person name="Salamov A."/>
            <person name="Schmidt O."/>
            <person name="Schmutz J."/>
            <person name="Skrede I."/>
            <person name="Stenlid J."/>
            <person name="Wiebenga A."/>
            <person name="Xie X."/>
            <person name="Kues U."/>
            <person name="Hibbett D.S."/>
            <person name="Hoffmeister D."/>
            <person name="Hogberg N."/>
            <person name="Martin F."/>
            <person name="Grigoriev I.V."/>
            <person name="Watkinson S.C."/>
        </authorList>
    </citation>
    <scope>NUCLEOTIDE SEQUENCE</scope>
    <source>
        <strain evidence="2">S7.9</strain>
    </source>
</reference>
<proteinExistence type="predicted"/>
<feature type="compositionally biased region" description="Polar residues" evidence="1">
    <location>
        <begin position="71"/>
        <end position="92"/>
    </location>
</feature>
<feature type="region of interest" description="Disordered" evidence="1">
    <location>
        <begin position="287"/>
        <end position="314"/>
    </location>
</feature>
<feature type="compositionally biased region" description="Polar residues" evidence="1">
    <location>
        <begin position="469"/>
        <end position="485"/>
    </location>
</feature>
<dbReference type="RefSeq" id="XP_007318785.1">
    <property type="nucleotide sequence ID" value="XM_007318723.1"/>
</dbReference>
<feature type="compositionally biased region" description="Basic residues" evidence="1">
    <location>
        <begin position="538"/>
        <end position="548"/>
    </location>
</feature>
<accession>F8NXV0</accession>
<name>F8NXV0_SERL9</name>
<dbReference type="AlphaFoldDB" id="F8NXV0"/>
<feature type="compositionally biased region" description="Low complexity" evidence="1">
    <location>
        <begin position="419"/>
        <end position="429"/>
    </location>
</feature>
<gene>
    <name evidence="2" type="ORF">SERLADRAFT_468561</name>
</gene>